<dbReference type="EMBL" id="LN714483">
    <property type="protein sequence ID" value="CEL68038.1"/>
    <property type="molecule type" value="Genomic_DNA"/>
</dbReference>
<organism evidence="1">
    <name type="scientific">Neospora caninum (strain Liverpool)</name>
    <dbReference type="NCBI Taxonomy" id="572307"/>
    <lineage>
        <taxon>Eukaryota</taxon>
        <taxon>Sar</taxon>
        <taxon>Alveolata</taxon>
        <taxon>Apicomplexa</taxon>
        <taxon>Conoidasida</taxon>
        <taxon>Coccidia</taxon>
        <taxon>Eucoccidiorida</taxon>
        <taxon>Eimeriorina</taxon>
        <taxon>Sarcocystidae</taxon>
        <taxon>Neospora</taxon>
    </lineage>
</organism>
<accession>A0A0F7UDT9</accession>
<proteinExistence type="predicted"/>
<evidence type="ECO:0000313" key="1">
    <source>
        <dbReference type="EMBL" id="CEL68038.1"/>
    </source>
</evidence>
<gene>
    <name evidence="1" type="ORF">BN1204_038145</name>
</gene>
<protein>
    <submittedName>
        <fullName evidence="1">Uncharacterized protein</fullName>
    </submittedName>
</protein>
<name>A0A0F7UDT9_NEOCL</name>
<sequence length="151" mass="17197">MREMFSKLPAAVFLVDRRGVLVQANNEASWIMRRLVAYTDFEIGKLGTIRNDSGRTEKAFPVGFCLSDLWLPNQYELYELWTACVNSRAEVTKNLQLNLPAIGHSRHRPASDKGRSPSTHSWVVRVLPFASRGSEPFCCMFTIMDASRWSL</sequence>
<reference evidence="1" key="1">
    <citation type="journal article" date="2015" name="PLoS ONE">
        <title>Comprehensive Evaluation of Toxoplasma gondii VEG and Neospora caninum LIV Genomes with Tachyzoite Stage Transcriptome and Proteome Defines Novel Transcript Features.</title>
        <authorList>
            <person name="Ramaprasad A."/>
            <person name="Mourier T."/>
            <person name="Naeem R."/>
            <person name="Malas T.B."/>
            <person name="Moussa E."/>
            <person name="Panigrahi A."/>
            <person name="Vermont S.J."/>
            <person name="Otto T.D."/>
            <person name="Wastling J."/>
            <person name="Pain A."/>
        </authorList>
    </citation>
    <scope>NUCLEOTIDE SEQUENCE</scope>
    <source>
        <strain evidence="1">Liverpool</strain>
    </source>
</reference>
<dbReference type="AlphaFoldDB" id="A0A0F7UDT9"/>